<name>A0ACC1Q8B0_9APHY</name>
<evidence type="ECO:0000313" key="2">
    <source>
        <dbReference type="Proteomes" id="UP001144978"/>
    </source>
</evidence>
<dbReference type="Proteomes" id="UP001144978">
    <property type="component" value="Unassembled WGS sequence"/>
</dbReference>
<accession>A0ACC1Q8B0</accession>
<comment type="caution">
    <text evidence="1">The sequence shown here is derived from an EMBL/GenBank/DDBJ whole genome shotgun (WGS) entry which is preliminary data.</text>
</comment>
<proteinExistence type="predicted"/>
<reference evidence="1" key="1">
    <citation type="submission" date="2022-08" db="EMBL/GenBank/DDBJ databases">
        <title>Genome Sequence of Pycnoporus sanguineus.</title>
        <authorList>
            <person name="Buettner E."/>
        </authorList>
    </citation>
    <scope>NUCLEOTIDE SEQUENCE</scope>
    <source>
        <strain evidence="1">CG-C14</strain>
    </source>
</reference>
<protein>
    <submittedName>
        <fullName evidence="1">Uncharacterized protein</fullName>
    </submittedName>
</protein>
<keyword evidence="2" id="KW-1185">Reference proteome</keyword>
<dbReference type="EMBL" id="JANSHE010000233">
    <property type="protein sequence ID" value="KAJ3014036.1"/>
    <property type="molecule type" value="Genomic_DNA"/>
</dbReference>
<sequence>MVYSEAFSVAEELAKGDLSEVDIDREIAAERAAAAAGTTELYVPPVPPPVSAEPVAHPEEPLEPKEEPQSSSPPPEAPAEPHGREGRATCTARTIVSSHRGRCRSG</sequence>
<gene>
    <name evidence="1" type="ORF">NUW54_g1409</name>
</gene>
<evidence type="ECO:0000313" key="1">
    <source>
        <dbReference type="EMBL" id="KAJ3014036.1"/>
    </source>
</evidence>
<organism evidence="1 2">
    <name type="scientific">Trametes sanguinea</name>
    <dbReference type="NCBI Taxonomy" id="158606"/>
    <lineage>
        <taxon>Eukaryota</taxon>
        <taxon>Fungi</taxon>
        <taxon>Dikarya</taxon>
        <taxon>Basidiomycota</taxon>
        <taxon>Agaricomycotina</taxon>
        <taxon>Agaricomycetes</taxon>
        <taxon>Polyporales</taxon>
        <taxon>Polyporaceae</taxon>
        <taxon>Trametes</taxon>
    </lineage>
</organism>